<organism evidence="1">
    <name type="scientific">Spongospora subterranea</name>
    <dbReference type="NCBI Taxonomy" id="70186"/>
    <lineage>
        <taxon>Eukaryota</taxon>
        <taxon>Sar</taxon>
        <taxon>Rhizaria</taxon>
        <taxon>Endomyxa</taxon>
        <taxon>Phytomyxea</taxon>
        <taxon>Plasmodiophorida</taxon>
        <taxon>Plasmodiophoridae</taxon>
        <taxon>Spongospora</taxon>
    </lineage>
</organism>
<evidence type="ECO:0000313" key="1">
    <source>
        <dbReference type="EMBL" id="CRZ06660.1"/>
    </source>
</evidence>
<accession>A0A0H5QXI4</accession>
<name>A0A0H5QXI4_9EUKA</name>
<proteinExistence type="predicted"/>
<dbReference type="AlphaFoldDB" id="A0A0H5QXI4"/>
<sequence>MQITEIREVKLKESFNGASNNLKWLRVHFARLFQANGVYDDPSPGMNKTGNHDLEKSDVLVSLSDLCLLNDDSFPWIFLSPFQSRPSPFPCQIPFPYHVHETLVFPYPSLSPCLCPCPSLFPYSFLHQHLFYGLFFLALLLTPLLKACFSSPHHSSLSPSTYQGQLLLLPP</sequence>
<protein>
    <submittedName>
        <fullName evidence="1">Uncharacterized protein</fullName>
    </submittedName>
</protein>
<dbReference type="EMBL" id="HACM01006218">
    <property type="protein sequence ID" value="CRZ06660.1"/>
    <property type="molecule type" value="Transcribed_RNA"/>
</dbReference>
<reference evidence="1" key="1">
    <citation type="submission" date="2015-04" db="EMBL/GenBank/DDBJ databases">
        <title>The genome sequence of the plant pathogenic Rhizarian Plasmodiophora brassicae reveals insights in its biotrophic life cycle and the origin of chitin synthesis.</title>
        <authorList>
            <person name="Schwelm A."/>
            <person name="Fogelqvist J."/>
            <person name="Knaust A."/>
            <person name="Julke S."/>
            <person name="Lilja T."/>
            <person name="Dhandapani V."/>
            <person name="Bonilla-Rosso G."/>
            <person name="Karlsson M."/>
            <person name="Shevchenko A."/>
            <person name="Choi S.R."/>
            <person name="Kim H.G."/>
            <person name="Park J.Y."/>
            <person name="Lim Y.P."/>
            <person name="Ludwig-Muller J."/>
            <person name="Dixelius C."/>
        </authorList>
    </citation>
    <scope>NUCLEOTIDE SEQUENCE</scope>
    <source>
        <tissue evidence="1">Potato root galls</tissue>
    </source>
</reference>